<dbReference type="RefSeq" id="WP_219569671.1">
    <property type="nucleotide sequence ID" value="NZ_CP120988.1"/>
</dbReference>
<reference evidence="2 3" key="1">
    <citation type="submission" date="2023-03" db="EMBL/GenBank/DDBJ databases">
        <title>Isolation and description of six Streptomyces strains from soil environments, able to metabolize different microbial glucans.</title>
        <authorList>
            <person name="Widen T."/>
            <person name="Larsbrink J."/>
        </authorList>
    </citation>
    <scope>NUCLEOTIDE SEQUENCE [LARGE SCALE GENOMIC DNA]</scope>
    <source>
        <strain evidence="2 3">Alt2</strain>
    </source>
</reference>
<name>A0ABY9IUA8_9ACTN</name>
<sequence length="177" mass="19505">MDTKDFWKLIDDARTLVVDPADAEAVAERVAALLAERPADEILTAQQLLWDLMATSYRAPLWAAAYTINGGCSDDGFDYFRGWLIAQGREVFERVVADPDALAGLPVVRAAAAEGADLECEDVLGVAWDAYREATGEELPQDAFTIDYPDLDPEWDFDFDDAERVALRLPGLDALYG</sequence>
<keyword evidence="3" id="KW-1185">Reference proteome</keyword>
<protein>
    <submittedName>
        <fullName evidence="2">DUF4240 domain-containing protein</fullName>
    </submittedName>
</protein>
<feature type="domain" description="DUF4240" evidence="1">
    <location>
        <begin position="1"/>
        <end position="132"/>
    </location>
</feature>
<dbReference type="Pfam" id="PF14024">
    <property type="entry name" value="DUF4240"/>
    <property type="match status" value="1"/>
</dbReference>
<organism evidence="2 3">
    <name type="scientific">Streptomyces poriferorum</name>
    <dbReference type="NCBI Taxonomy" id="2798799"/>
    <lineage>
        <taxon>Bacteria</taxon>
        <taxon>Bacillati</taxon>
        <taxon>Actinomycetota</taxon>
        <taxon>Actinomycetes</taxon>
        <taxon>Kitasatosporales</taxon>
        <taxon>Streptomycetaceae</taxon>
        <taxon>Streptomyces</taxon>
    </lineage>
</organism>
<dbReference type="Proteomes" id="UP001235744">
    <property type="component" value="Chromosome"/>
</dbReference>
<dbReference type="InterPro" id="IPR025334">
    <property type="entry name" value="DUF4240"/>
</dbReference>
<gene>
    <name evidence="2" type="ORF">P8A19_27805</name>
</gene>
<accession>A0ABY9IUA8</accession>
<evidence type="ECO:0000259" key="1">
    <source>
        <dbReference type="Pfam" id="PF14024"/>
    </source>
</evidence>
<proteinExistence type="predicted"/>
<evidence type="ECO:0000313" key="2">
    <source>
        <dbReference type="EMBL" id="WLQ58998.1"/>
    </source>
</evidence>
<dbReference type="EMBL" id="CP120988">
    <property type="protein sequence ID" value="WLQ58998.1"/>
    <property type="molecule type" value="Genomic_DNA"/>
</dbReference>
<evidence type="ECO:0000313" key="3">
    <source>
        <dbReference type="Proteomes" id="UP001235744"/>
    </source>
</evidence>